<keyword evidence="2" id="KW-0813">Transport</keyword>
<gene>
    <name evidence="6" type="ORF">UT77_C0001G0148</name>
</gene>
<evidence type="ECO:0000256" key="2">
    <source>
        <dbReference type="ARBA" id="ARBA00022448"/>
    </source>
</evidence>
<dbReference type="EMBL" id="LBYB01000001">
    <property type="protein sequence ID" value="KKR42697.1"/>
    <property type="molecule type" value="Genomic_DNA"/>
</dbReference>
<dbReference type="InterPro" id="IPR027417">
    <property type="entry name" value="P-loop_NTPase"/>
</dbReference>
<dbReference type="Pfam" id="PF00005">
    <property type="entry name" value="ABC_tran"/>
    <property type="match status" value="1"/>
</dbReference>
<keyword evidence="4 6" id="KW-0067">ATP-binding</keyword>
<evidence type="ECO:0000313" key="6">
    <source>
        <dbReference type="EMBL" id="KKR42697.1"/>
    </source>
</evidence>
<organism evidence="6 7">
    <name type="scientific">Candidatus Daviesbacteria bacterium GW2011_GWC2_40_12</name>
    <dbReference type="NCBI Taxonomy" id="1618431"/>
    <lineage>
        <taxon>Bacteria</taxon>
        <taxon>Candidatus Daviesiibacteriota</taxon>
    </lineage>
</organism>
<dbReference type="SUPFAM" id="SSF52540">
    <property type="entry name" value="P-loop containing nucleoside triphosphate hydrolases"/>
    <property type="match status" value="1"/>
</dbReference>
<comment type="caution">
    <text evidence="6">The sequence shown here is derived from an EMBL/GenBank/DDBJ whole genome shotgun (WGS) entry which is preliminary data.</text>
</comment>
<dbReference type="PANTHER" id="PTHR46743">
    <property type="entry name" value="TEICHOIC ACIDS EXPORT ATP-BINDING PROTEIN TAGH"/>
    <property type="match status" value="1"/>
</dbReference>
<dbReference type="InterPro" id="IPR003439">
    <property type="entry name" value="ABC_transporter-like_ATP-bd"/>
</dbReference>
<dbReference type="PANTHER" id="PTHR46743:SF2">
    <property type="entry name" value="TEICHOIC ACIDS EXPORT ATP-BINDING PROTEIN TAGH"/>
    <property type="match status" value="1"/>
</dbReference>
<dbReference type="GO" id="GO:0140359">
    <property type="term" value="F:ABC-type transporter activity"/>
    <property type="evidence" value="ECO:0007669"/>
    <property type="project" value="InterPro"/>
</dbReference>
<dbReference type="GO" id="GO:0016020">
    <property type="term" value="C:membrane"/>
    <property type="evidence" value="ECO:0007669"/>
    <property type="project" value="InterPro"/>
</dbReference>
<accession>A0A0G0TXI9</accession>
<evidence type="ECO:0000313" key="7">
    <source>
        <dbReference type="Proteomes" id="UP000034881"/>
    </source>
</evidence>
<evidence type="ECO:0000259" key="5">
    <source>
        <dbReference type="PROSITE" id="PS50893"/>
    </source>
</evidence>
<dbReference type="InterPro" id="IPR050683">
    <property type="entry name" value="Bact_Polysacc_Export_ATP-bd"/>
</dbReference>
<dbReference type="PROSITE" id="PS50893">
    <property type="entry name" value="ABC_TRANSPORTER_2"/>
    <property type="match status" value="1"/>
</dbReference>
<proteinExistence type="inferred from homology"/>
<dbReference type="GO" id="GO:0016887">
    <property type="term" value="F:ATP hydrolysis activity"/>
    <property type="evidence" value="ECO:0007669"/>
    <property type="project" value="InterPro"/>
</dbReference>
<evidence type="ECO:0000256" key="1">
    <source>
        <dbReference type="ARBA" id="ARBA00005417"/>
    </source>
</evidence>
<protein>
    <submittedName>
        <fullName evidence="6">ABC transporter, ATP-binding protein</fullName>
    </submittedName>
</protein>
<dbReference type="GO" id="GO:0005524">
    <property type="term" value="F:ATP binding"/>
    <property type="evidence" value="ECO:0007669"/>
    <property type="project" value="UniProtKB-KW"/>
</dbReference>
<dbReference type="InterPro" id="IPR003593">
    <property type="entry name" value="AAA+_ATPase"/>
</dbReference>
<evidence type="ECO:0000256" key="3">
    <source>
        <dbReference type="ARBA" id="ARBA00022741"/>
    </source>
</evidence>
<dbReference type="PATRIC" id="fig|1618431.3.peg.148"/>
<dbReference type="Proteomes" id="UP000034881">
    <property type="component" value="Unassembled WGS sequence"/>
</dbReference>
<dbReference type="CDD" id="cd03220">
    <property type="entry name" value="ABC_KpsT_Wzt"/>
    <property type="match status" value="1"/>
</dbReference>
<dbReference type="InterPro" id="IPR015860">
    <property type="entry name" value="ABC_transpr_TagH-like"/>
</dbReference>
<feature type="domain" description="ABC transporter" evidence="5">
    <location>
        <begin position="19"/>
        <end position="249"/>
    </location>
</feature>
<dbReference type="SMART" id="SM00382">
    <property type="entry name" value="AAA"/>
    <property type="match status" value="1"/>
</dbReference>
<reference evidence="6 7" key="1">
    <citation type="journal article" date="2015" name="Nature">
        <title>rRNA introns, odd ribosomes, and small enigmatic genomes across a large radiation of phyla.</title>
        <authorList>
            <person name="Brown C.T."/>
            <person name="Hug L.A."/>
            <person name="Thomas B.C."/>
            <person name="Sharon I."/>
            <person name="Castelle C.J."/>
            <person name="Singh A."/>
            <person name="Wilkins M.J."/>
            <person name="Williams K.H."/>
            <person name="Banfield J.F."/>
        </authorList>
    </citation>
    <scope>NUCLEOTIDE SEQUENCE [LARGE SCALE GENOMIC DNA]</scope>
</reference>
<dbReference type="Gene3D" id="3.40.50.300">
    <property type="entry name" value="P-loop containing nucleotide triphosphate hydrolases"/>
    <property type="match status" value="1"/>
</dbReference>
<keyword evidence="3" id="KW-0547">Nucleotide-binding</keyword>
<comment type="similarity">
    <text evidence="1">Belongs to the ABC transporter superfamily.</text>
</comment>
<sequence length="249" mass="27470">MFNNFPSIIFKNVSKKFFLQEDKTFKEALPSLLLGKPWAKEFSALNDISFEIKCGETVGIVGNNGAGKSTILKLIAGVTVPTEGAIKVNGNVAPLIELGAGFHQELSGLENIYLNAAILGMHKKEIDLVIDKIIDFSGLAGFIHQPLKRYSSGMYTRLGFAVAVCVNAPILLIDEVLAVGDVGFQKKCLNHLKKIKQRKDKIIIFVSHSEQSVKNFCERVILINQGRLLDDGPAKIVFDKYHQLNSEKV</sequence>
<evidence type="ECO:0000256" key="4">
    <source>
        <dbReference type="ARBA" id="ARBA00022840"/>
    </source>
</evidence>
<dbReference type="AlphaFoldDB" id="A0A0G0TXI9"/>
<name>A0A0G0TXI9_9BACT</name>